<dbReference type="Proteomes" id="UP000282741">
    <property type="component" value="Chromosome"/>
</dbReference>
<dbReference type="PROSITE" id="PS50005">
    <property type="entry name" value="TPR"/>
    <property type="match status" value="2"/>
</dbReference>
<evidence type="ECO:0000256" key="2">
    <source>
        <dbReference type="ARBA" id="ARBA00022803"/>
    </source>
</evidence>
<dbReference type="PROSITE" id="PS50293">
    <property type="entry name" value="TPR_REGION"/>
    <property type="match status" value="1"/>
</dbReference>
<dbReference type="InterPro" id="IPR019734">
    <property type="entry name" value="TPR_rpt"/>
</dbReference>
<dbReference type="Pfam" id="PF00515">
    <property type="entry name" value="TPR_1"/>
    <property type="match status" value="1"/>
</dbReference>
<dbReference type="SMART" id="SM00028">
    <property type="entry name" value="TPR"/>
    <property type="match status" value="5"/>
</dbReference>
<dbReference type="PANTHER" id="PTHR44858:SF1">
    <property type="entry name" value="UDP-N-ACETYLGLUCOSAMINE--PEPTIDE N-ACETYLGLUCOSAMINYLTRANSFERASE SPINDLY-RELATED"/>
    <property type="match status" value="1"/>
</dbReference>
<proteinExistence type="predicted"/>
<feature type="repeat" description="TPR" evidence="3">
    <location>
        <begin position="175"/>
        <end position="208"/>
    </location>
</feature>
<dbReference type="KEGG" id="bhz:ACR54_03782"/>
<keyword evidence="1" id="KW-0677">Repeat</keyword>
<dbReference type="Gene3D" id="1.25.40.10">
    <property type="entry name" value="Tetratricopeptide repeat domain"/>
    <property type="match status" value="3"/>
</dbReference>
<evidence type="ECO:0000256" key="3">
    <source>
        <dbReference type="PROSITE-ProRule" id="PRU00339"/>
    </source>
</evidence>
<dbReference type="PANTHER" id="PTHR44858">
    <property type="entry name" value="TETRATRICOPEPTIDE REPEAT PROTEIN 6"/>
    <property type="match status" value="1"/>
</dbReference>
<dbReference type="GeneID" id="92995177"/>
<feature type="repeat" description="TPR" evidence="3">
    <location>
        <begin position="39"/>
        <end position="72"/>
    </location>
</feature>
<reference evidence="5" key="1">
    <citation type="submission" date="2017-10" db="EMBL/GenBank/DDBJ databases">
        <title>Whole genome sequencing of various Bordetella species.</title>
        <authorList>
            <person name="Weigand M.R."/>
            <person name="Loparev V."/>
            <person name="Peng Y."/>
            <person name="Bowden K.E."/>
            <person name="Tondella M.L."/>
            <person name="Williams M.M."/>
        </authorList>
    </citation>
    <scope>NUCLEOTIDE SEQUENCE [LARGE SCALE GENOMIC DNA]</scope>
    <source>
        <strain evidence="5">H720</strain>
    </source>
</reference>
<dbReference type="AlphaFoldDB" id="A0AAN1VGC3"/>
<evidence type="ECO:0000313" key="5">
    <source>
        <dbReference type="Proteomes" id="UP000282741"/>
    </source>
</evidence>
<gene>
    <name evidence="4" type="ORF">CS347_12350</name>
</gene>
<evidence type="ECO:0000256" key="1">
    <source>
        <dbReference type="ARBA" id="ARBA00022737"/>
    </source>
</evidence>
<name>A0AAN1VGC3_9BORD</name>
<accession>A0AAN1VGC3</accession>
<keyword evidence="2 3" id="KW-0802">TPR repeat</keyword>
<organism evidence="4 5">
    <name type="scientific">Bordetella hinzii</name>
    <dbReference type="NCBI Taxonomy" id="103855"/>
    <lineage>
        <taxon>Bacteria</taxon>
        <taxon>Pseudomonadati</taxon>
        <taxon>Pseudomonadota</taxon>
        <taxon>Betaproteobacteria</taxon>
        <taxon>Burkholderiales</taxon>
        <taxon>Alcaligenaceae</taxon>
        <taxon>Bordetella</taxon>
    </lineage>
</organism>
<dbReference type="InterPro" id="IPR050498">
    <property type="entry name" value="Ycf3"/>
</dbReference>
<dbReference type="EMBL" id="CP024172">
    <property type="protein sequence ID" value="AZW17500.1"/>
    <property type="molecule type" value="Genomic_DNA"/>
</dbReference>
<dbReference type="RefSeq" id="WP_029581488.1">
    <property type="nucleotide sequence ID" value="NZ_CP012076.1"/>
</dbReference>
<protein>
    <submittedName>
        <fullName evidence="4">Glycosyltransferase</fullName>
    </submittedName>
</protein>
<dbReference type="InterPro" id="IPR011990">
    <property type="entry name" value="TPR-like_helical_dom_sf"/>
</dbReference>
<dbReference type="SUPFAM" id="SSF53756">
    <property type="entry name" value="UDP-Glycosyltransferase/glycogen phosphorylase"/>
    <property type="match status" value="1"/>
</dbReference>
<dbReference type="Gene3D" id="3.40.50.2000">
    <property type="entry name" value="Glycogen Phosphorylase B"/>
    <property type="match status" value="1"/>
</dbReference>
<dbReference type="Pfam" id="PF14559">
    <property type="entry name" value="TPR_19"/>
    <property type="match status" value="2"/>
</dbReference>
<dbReference type="SUPFAM" id="SSF48452">
    <property type="entry name" value="TPR-like"/>
    <property type="match status" value="1"/>
</dbReference>
<sequence length="530" mass="57090">MTDSISDLQTRAAQAFSSGDYAQAASLLSEALALAPRDGAVQGALGYALSRLGRLDEAADRFDEAARLRPADAALLRDAGAVNRKAGRLEAALAHYRAAYRLSNNDVALLGQVVDVLRQLGRADQALTFVDGILALAPQSAALHYVRGVALGALARRREERQAYETALKLDPRLVDAHTNLGVLARDEHRFQDALRHFKQALAIDPENAGARNNRAQTNLLLGQYAHGWRDYEWRWRDGVQAMPFEGAPWLGGPPLAGKTLLVHAEQGLGDTLQFSRYVPALAALAGRVVLRVQPPLQALLQAYLPEVSVIAEGQPLPAFDHHVPLMSLPLALSRSEPLPLARRLQASPDLKAAWAGRLGQVFDGPARPRIGLCWSGSAAHPDDGNRSIPFAALASLLQAPCDFVCVQKDVRPADLQAIDAWRGSGAAGRLYLAPLADFDDTAGLMANLDRLISVDSAPAHLAGAMEVPTWLLLPAMPDWRWQLRRADTPWYASVELLRAEQGWPAVLDGLRARLAQGLADQAAGGAALT</sequence>
<evidence type="ECO:0000313" key="4">
    <source>
        <dbReference type="EMBL" id="AZW17500.1"/>
    </source>
</evidence>